<dbReference type="InterPro" id="IPR050204">
    <property type="entry name" value="AraC_XylS_family_regulators"/>
</dbReference>
<organism evidence="5 6">
    <name type="scientific">Micromonospora rhizosphaerae</name>
    <dbReference type="NCBI Taxonomy" id="568872"/>
    <lineage>
        <taxon>Bacteria</taxon>
        <taxon>Bacillati</taxon>
        <taxon>Actinomycetota</taxon>
        <taxon>Actinomycetes</taxon>
        <taxon>Micromonosporales</taxon>
        <taxon>Micromonosporaceae</taxon>
        <taxon>Micromonospora</taxon>
    </lineage>
</organism>
<feature type="domain" description="HTH araC/xylS-type" evidence="4">
    <location>
        <begin position="141"/>
        <end position="243"/>
    </location>
</feature>
<dbReference type="GO" id="GO:0043565">
    <property type="term" value="F:sequence-specific DNA binding"/>
    <property type="evidence" value="ECO:0007669"/>
    <property type="project" value="InterPro"/>
</dbReference>
<evidence type="ECO:0000256" key="2">
    <source>
        <dbReference type="ARBA" id="ARBA00023125"/>
    </source>
</evidence>
<keyword evidence="6" id="KW-1185">Reference proteome</keyword>
<keyword evidence="3" id="KW-0804">Transcription</keyword>
<dbReference type="AlphaFoldDB" id="A0A1C6SK11"/>
<accession>A0A1C6SK11</accession>
<dbReference type="SUPFAM" id="SSF46689">
    <property type="entry name" value="Homeodomain-like"/>
    <property type="match status" value="1"/>
</dbReference>
<dbReference type="InterPro" id="IPR018060">
    <property type="entry name" value="HTH_AraC"/>
</dbReference>
<dbReference type="PANTHER" id="PTHR46796">
    <property type="entry name" value="HTH-TYPE TRANSCRIPTIONAL ACTIVATOR RHAS-RELATED"/>
    <property type="match status" value="1"/>
</dbReference>
<dbReference type="STRING" id="568872.GA0070624_3938"/>
<dbReference type="SUPFAM" id="SSF51215">
    <property type="entry name" value="Regulatory protein AraC"/>
    <property type="match status" value="1"/>
</dbReference>
<dbReference type="Pfam" id="PF02311">
    <property type="entry name" value="AraC_binding"/>
    <property type="match status" value="1"/>
</dbReference>
<dbReference type="InterPro" id="IPR037923">
    <property type="entry name" value="HTH-like"/>
</dbReference>
<dbReference type="InterPro" id="IPR014710">
    <property type="entry name" value="RmlC-like_jellyroll"/>
</dbReference>
<evidence type="ECO:0000259" key="4">
    <source>
        <dbReference type="PROSITE" id="PS01124"/>
    </source>
</evidence>
<dbReference type="Pfam" id="PF12833">
    <property type="entry name" value="HTH_18"/>
    <property type="match status" value="1"/>
</dbReference>
<sequence length="261" mass="28788">MSRCIPAVADYPAGARLPMRVIDDYEFVWMLRGRARLVTPDDSIVVAPGHLLLIPPGFRHGFEWDQQHPSRHGYVHFPPEYVGAPVAAPRLVRMSGDNPIGGLCAYLLALGEGEQIDHTVRYLVSVVLADAPERPVSGPLLTAVSHLRREWADLPLHRVSVHSLAAASSVTRGYLNRLFQAEFGLSVGSALERVRCSRAETLLTRTDLTVDAVARACGFADVSHFSHRFTTIHGMPPSAYPGNPSVLDHPGVRRLTRLLWR</sequence>
<keyword evidence="2" id="KW-0238">DNA-binding</keyword>
<evidence type="ECO:0000313" key="5">
    <source>
        <dbReference type="EMBL" id="SCL29722.1"/>
    </source>
</evidence>
<keyword evidence="1" id="KW-0805">Transcription regulation</keyword>
<dbReference type="InterPro" id="IPR003313">
    <property type="entry name" value="AraC-bd"/>
</dbReference>
<dbReference type="Gene3D" id="2.60.120.10">
    <property type="entry name" value="Jelly Rolls"/>
    <property type="match status" value="1"/>
</dbReference>
<dbReference type="GO" id="GO:0003700">
    <property type="term" value="F:DNA-binding transcription factor activity"/>
    <property type="evidence" value="ECO:0007669"/>
    <property type="project" value="InterPro"/>
</dbReference>
<protein>
    <submittedName>
        <fullName evidence="5">Transcriptional regulator, AraC family</fullName>
    </submittedName>
</protein>
<dbReference type="EMBL" id="FMHV01000002">
    <property type="protein sequence ID" value="SCL29722.1"/>
    <property type="molecule type" value="Genomic_DNA"/>
</dbReference>
<dbReference type="Proteomes" id="UP000199413">
    <property type="component" value="Unassembled WGS sequence"/>
</dbReference>
<name>A0A1C6SK11_9ACTN</name>
<dbReference type="PROSITE" id="PS01124">
    <property type="entry name" value="HTH_ARAC_FAMILY_2"/>
    <property type="match status" value="1"/>
</dbReference>
<evidence type="ECO:0000313" key="6">
    <source>
        <dbReference type="Proteomes" id="UP000199413"/>
    </source>
</evidence>
<proteinExistence type="predicted"/>
<evidence type="ECO:0000256" key="1">
    <source>
        <dbReference type="ARBA" id="ARBA00023015"/>
    </source>
</evidence>
<dbReference type="SMART" id="SM00342">
    <property type="entry name" value="HTH_ARAC"/>
    <property type="match status" value="1"/>
</dbReference>
<reference evidence="6" key="1">
    <citation type="submission" date="2016-06" db="EMBL/GenBank/DDBJ databases">
        <authorList>
            <person name="Varghese N."/>
            <person name="Submissions Spin"/>
        </authorList>
    </citation>
    <scope>NUCLEOTIDE SEQUENCE [LARGE SCALE GENOMIC DNA]</scope>
    <source>
        <strain evidence="6">DSM 45431</strain>
    </source>
</reference>
<gene>
    <name evidence="5" type="ORF">GA0070624_3938</name>
</gene>
<dbReference type="Gene3D" id="1.10.10.60">
    <property type="entry name" value="Homeodomain-like"/>
    <property type="match status" value="1"/>
</dbReference>
<evidence type="ECO:0000256" key="3">
    <source>
        <dbReference type="ARBA" id="ARBA00023163"/>
    </source>
</evidence>
<dbReference type="InterPro" id="IPR009057">
    <property type="entry name" value="Homeodomain-like_sf"/>
</dbReference>